<evidence type="ECO:0000313" key="1">
    <source>
        <dbReference type="EMBL" id="GEK83200.1"/>
    </source>
</evidence>
<dbReference type="AlphaFoldDB" id="A0A7W3JG34"/>
<keyword evidence="3" id="KW-1185">Reference proteome</keyword>
<protein>
    <submittedName>
        <fullName evidence="2">Uncharacterized protein</fullName>
    </submittedName>
</protein>
<dbReference type="Proteomes" id="UP000321154">
    <property type="component" value="Unassembled WGS sequence"/>
</dbReference>
<dbReference type="RefSeq" id="WP_146854608.1">
    <property type="nucleotide sequence ID" value="NZ_BAAAHR010000002.1"/>
</dbReference>
<evidence type="ECO:0000313" key="3">
    <source>
        <dbReference type="Proteomes" id="UP000321154"/>
    </source>
</evidence>
<comment type="caution">
    <text evidence="2">The sequence shown here is derived from an EMBL/GenBank/DDBJ whole genome shotgun (WGS) entry which is preliminary data.</text>
</comment>
<reference evidence="2 4" key="2">
    <citation type="submission" date="2020-07" db="EMBL/GenBank/DDBJ databases">
        <title>Sequencing the genomes of 1000 actinobacteria strains.</title>
        <authorList>
            <person name="Klenk H.-P."/>
        </authorList>
    </citation>
    <scope>NUCLEOTIDE SEQUENCE [LARGE SCALE GENOMIC DNA]</scope>
    <source>
        <strain evidence="2 4">DSM 10309</strain>
    </source>
</reference>
<sequence>MTTLTAARRWMHERTSKDLAGTARPVRFGDVSLSGGLLAWRFEYYVRRESVSGAAAVLVPAALPRLRALGHPSGVCWLVVEHADFTIRRSFPAKRYGQAARLAAAINDQAHGHAASGRPRI</sequence>
<dbReference type="Proteomes" id="UP000522688">
    <property type="component" value="Unassembled WGS sequence"/>
</dbReference>
<name>A0A7W3JG34_9MICO</name>
<organism evidence="2 4">
    <name type="scientific">Frigoribacterium faeni</name>
    <dbReference type="NCBI Taxonomy" id="145483"/>
    <lineage>
        <taxon>Bacteria</taxon>
        <taxon>Bacillati</taxon>
        <taxon>Actinomycetota</taxon>
        <taxon>Actinomycetes</taxon>
        <taxon>Micrococcales</taxon>
        <taxon>Microbacteriaceae</taxon>
        <taxon>Frigoribacterium</taxon>
    </lineage>
</organism>
<reference evidence="1 3" key="1">
    <citation type="submission" date="2019-07" db="EMBL/GenBank/DDBJ databases">
        <title>Whole genome shotgun sequence of Frigoribacterium faeni NBRC 103066.</title>
        <authorList>
            <person name="Hosoyama A."/>
            <person name="Uohara A."/>
            <person name="Ohji S."/>
            <person name="Ichikawa N."/>
        </authorList>
    </citation>
    <scope>NUCLEOTIDE SEQUENCE [LARGE SCALE GENOMIC DNA]</scope>
    <source>
        <strain evidence="1 3">NBRC 103066</strain>
    </source>
</reference>
<dbReference type="EMBL" id="JACGWW010000001">
    <property type="protein sequence ID" value="MBA8812227.1"/>
    <property type="molecule type" value="Genomic_DNA"/>
</dbReference>
<gene>
    <name evidence="2" type="ORF">FB463_000451</name>
    <name evidence="1" type="ORF">FFA01_15090</name>
</gene>
<evidence type="ECO:0000313" key="4">
    <source>
        <dbReference type="Proteomes" id="UP000522688"/>
    </source>
</evidence>
<dbReference type="EMBL" id="BJUV01000012">
    <property type="protein sequence ID" value="GEK83200.1"/>
    <property type="molecule type" value="Genomic_DNA"/>
</dbReference>
<proteinExistence type="predicted"/>
<evidence type="ECO:0000313" key="2">
    <source>
        <dbReference type="EMBL" id="MBA8812227.1"/>
    </source>
</evidence>
<accession>A0A7W3JG34</accession>